<organism evidence="1">
    <name type="scientific">Rhizophora mucronata</name>
    <name type="common">Asiatic mangrove</name>
    <dbReference type="NCBI Taxonomy" id="61149"/>
    <lineage>
        <taxon>Eukaryota</taxon>
        <taxon>Viridiplantae</taxon>
        <taxon>Streptophyta</taxon>
        <taxon>Embryophyta</taxon>
        <taxon>Tracheophyta</taxon>
        <taxon>Spermatophyta</taxon>
        <taxon>Magnoliopsida</taxon>
        <taxon>eudicotyledons</taxon>
        <taxon>Gunneridae</taxon>
        <taxon>Pentapetalae</taxon>
        <taxon>rosids</taxon>
        <taxon>fabids</taxon>
        <taxon>Malpighiales</taxon>
        <taxon>Rhizophoraceae</taxon>
        <taxon>Rhizophora</taxon>
    </lineage>
</organism>
<sequence>MPGNLGSYSMADTACLRAMSMSPGLKLSSANSLAFSAAAELKEPDMVERCSRRKENKKMVSFL</sequence>
<dbReference type="EMBL" id="GGEC01001207">
    <property type="protein sequence ID" value="MBW81690.1"/>
    <property type="molecule type" value="Transcribed_RNA"/>
</dbReference>
<reference evidence="1" key="1">
    <citation type="submission" date="2018-02" db="EMBL/GenBank/DDBJ databases">
        <title>Rhizophora mucronata_Transcriptome.</title>
        <authorList>
            <person name="Meera S.P."/>
            <person name="Sreeshan A."/>
            <person name="Augustine A."/>
        </authorList>
    </citation>
    <scope>NUCLEOTIDE SEQUENCE</scope>
    <source>
        <tissue evidence="1">Leaf</tissue>
    </source>
</reference>
<protein>
    <submittedName>
        <fullName evidence="1">Uncharacterized protein</fullName>
    </submittedName>
</protein>
<proteinExistence type="predicted"/>
<dbReference type="AlphaFoldDB" id="A0A2P2IKC9"/>
<accession>A0A2P2IKC9</accession>
<name>A0A2P2IKC9_RHIMU</name>
<evidence type="ECO:0000313" key="1">
    <source>
        <dbReference type="EMBL" id="MBW81690.1"/>
    </source>
</evidence>